<comment type="caution">
    <text evidence="1">The sequence shown here is derived from an EMBL/GenBank/DDBJ whole genome shotgun (WGS) entry which is preliminary data.</text>
</comment>
<reference evidence="1" key="2">
    <citation type="submission" date="2020-09" db="EMBL/GenBank/DDBJ databases">
        <authorList>
            <person name="Sun Q."/>
            <person name="Zhou Y."/>
        </authorList>
    </citation>
    <scope>NUCLEOTIDE SEQUENCE</scope>
    <source>
        <strain evidence="1">CGMCC 1.15290</strain>
    </source>
</reference>
<organism evidence="1 2">
    <name type="scientific">Filimonas zeae</name>
    <dbReference type="NCBI Taxonomy" id="1737353"/>
    <lineage>
        <taxon>Bacteria</taxon>
        <taxon>Pseudomonadati</taxon>
        <taxon>Bacteroidota</taxon>
        <taxon>Chitinophagia</taxon>
        <taxon>Chitinophagales</taxon>
        <taxon>Chitinophagaceae</taxon>
        <taxon>Filimonas</taxon>
    </lineage>
</organism>
<dbReference type="InterPro" id="IPR036890">
    <property type="entry name" value="HATPase_C_sf"/>
</dbReference>
<reference evidence="1" key="1">
    <citation type="journal article" date="2014" name="Int. J. Syst. Evol. Microbiol.">
        <title>Complete genome sequence of Corynebacterium casei LMG S-19264T (=DSM 44701T), isolated from a smear-ripened cheese.</title>
        <authorList>
            <consortium name="US DOE Joint Genome Institute (JGI-PGF)"/>
            <person name="Walter F."/>
            <person name="Albersmeier A."/>
            <person name="Kalinowski J."/>
            <person name="Ruckert C."/>
        </authorList>
    </citation>
    <scope>NUCLEOTIDE SEQUENCE</scope>
    <source>
        <strain evidence="1">CGMCC 1.15290</strain>
    </source>
</reference>
<dbReference type="Proteomes" id="UP000627292">
    <property type="component" value="Unassembled WGS sequence"/>
</dbReference>
<dbReference type="RefSeq" id="WP_188957762.1">
    <property type="nucleotide sequence ID" value="NZ_BMIB01000005.1"/>
</dbReference>
<dbReference type="SUPFAM" id="SSF55874">
    <property type="entry name" value="ATPase domain of HSP90 chaperone/DNA topoisomerase II/histidine kinase"/>
    <property type="match status" value="1"/>
</dbReference>
<sequence length="187" mass="20801">MPETPLYTATFTVDSQVDLPVFISDLSNTVSAHLPLAPAEADVVLFKLRVIVSELLTNTIKHTQESATTLLRVTITSDGMQLIRQDDCAPMHFPANDKRPSLVWPIPAEHCNHRYTVYEDDLNALSLSINDTGTASFYAWQNPDALINIPSLNEHFGLLMIALSTQAFTYEYQPATKANIFTASIEF</sequence>
<keyword evidence="2" id="KW-1185">Reference proteome</keyword>
<gene>
    <name evidence="1" type="ORF">GCM10011379_50470</name>
</gene>
<evidence type="ECO:0000313" key="1">
    <source>
        <dbReference type="EMBL" id="GGH80100.1"/>
    </source>
</evidence>
<proteinExistence type="predicted"/>
<name>A0A917MYL2_9BACT</name>
<dbReference type="AlphaFoldDB" id="A0A917MYL2"/>
<protein>
    <submittedName>
        <fullName evidence="1">Uncharacterized protein</fullName>
    </submittedName>
</protein>
<evidence type="ECO:0000313" key="2">
    <source>
        <dbReference type="Proteomes" id="UP000627292"/>
    </source>
</evidence>
<dbReference type="Gene3D" id="3.30.565.10">
    <property type="entry name" value="Histidine kinase-like ATPase, C-terminal domain"/>
    <property type="match status" value="1"/>
</dbReference>
<dbReference type="EMBL" id="BMIB01000005">
    <property type="protein sequence ID" value="GGH80100.1"/>
    <property type="molecule type" value="Genomic_DNA"/>
</dbReference>
<accession>A0A917MYL2</accession>